<accession>A0A2V2NER9</accession>
<dbReference type="Proteomes" id="UP000245657">
    <property type="component" value="Unassembled WGS sequence"/>
</dbReference>
<evidence type="ECO:0000313" key="1">
    <source>
        <dbReference type="EMBL" id="PWR74091.1"/>
    </source>
</evidence>
<dbReference type="InterPro" id="IPR002105">
    <property type="entry name" value="Dockerin_1_rpt"/>
</dbReference>
<sequence length="477" mass="50508">MLRPLISRAILFLFIILVSGFLFCVSPVVSEVSVTTLIDTVGMTHDSSTITQGYGNPYVNGSSQLFRDSTMTNGGALTLSKAVSAGGKNYENGLVDTQKILSYDAATTGSHLTASEYTITTTARGSSDNSTPLCTLASGDSASSSSNRSFSASASLDVITANTLQLASRTRISPEDLQYSVSANTSSPAGNYSSPAIVATSFNYGSGTASDMNMASDRSKVSGLFDLFNRVYHGGTSATIQAQTGGSGMVNSRTIAEHTYDSRNTTGQTEWTGTAVYTSTLLTNGGNLEETRSITADKTTSSQRLISYNANGSTSMQTDERMVAVKQVRDGVNTSTDPSCVFGGSTATVNGTTASYQSVSASSQVMGVDSAEIESFGHMDIGSGNNGTAPVIVHYKADITSPVEFDASILQKMTDPNNDGKYEDLNGNGKLDMQDLVLLFRNFDWLSKGNISSRFDYNNNGRVDFADLTLAFRDIQK</sequence>
<dbReference type="CDD" id="cd14254">
    <property type="entry name" value="Dockerin_II"/>
    <property type="match status" value="1"/>
</dbReference>
<dbReference type="EMBL" id="QGMY01000002">
    <property type="protein sequence ID" value="PWR74091.1"/>
    <property type="molecule type" value="Genomic_DNA"/>
</dbReference>
<dbReference type="InterPro" id="IPR018247">
    <property type="entry name" value="EF_Hand_1_Ca_BS"/>
</dbReference>
<dbReference type="InterPro" id="IPR036439">
    <property type="entry name" value="Dockerin_dom_sf"/>
</dbReference>
<reference evidence="1 2" key="1">
    <citation type="submission" date="2018-05" db="EMBL/GenBank/DDBJ databases">
        <title>Draft genome of Methanospirillum lacunae Ki8-1.</title>
        <authorList>
            <person name="Dueholm M.S."/>
            <person name="Nielsen P.H."/>
            <person name="Bakmann L.F."/>
            <person name="Otzen D.E."/>
        </authorList>
    </citation>
    <scope>NUCLEOTIDE SEQUENCE [LARGE SCALE GENOMIC DNA]</scope>
    <source>
        <strain evidence="1 2">Ki8-1</strain>
    </source>
</reference>
<organism evidence="1 2">
    <name type="scientific">Methanospirillum lacunae</name>
    <dbReference type="NCBI Taxonomy" id="668570"/>
    <lineage>
        <taxon>Archaea</taxon>
        <taxon>Methanobacteriati</taxon>
        <taxon>Methanobacteriota</taxon>
        <taxon>Stenosarchaea group</taxon>
        <taxon>Methanomicrobia</taxon>
        <taxon>Methanomicrobiales</taxon>
        <taxon>Methanospirillaceae</taxon>
        <taxon>Methanospirillum</taxon>
    </lineage>
</organism>
<dbReference type="GO" id="GO:0004553">
    <property type="term" value="F:hydrolase activity, hydrolyzing O-glycosyl compounds"/>
    <property type="evidence" value="ECO:0007669"/>
    <property type="project" value="InterPro"/>
</dbReference>
<dbReference type="PROSITE" id="PS00018">
    <property type="entry name" value="EF_HAND_1"/>
    <property type="match status" value="2"/>
</dbReference>
<proteinExistence type="predicted"/>
<dbReference type="Gene3D" id="1.10.1330.10">
    <property type="entry name" value="Dockerin domain"/>
    <property type="match status" value="1"/>
</dbReference>
<evidence type="ECO:0008006" key="3">
    <source>
        <dbReference type="Google" id="ProtNLM"/>
    </source>
</evidence>
<evidence type="ECO:0000313" key="2">
    <source>
        <dbReference type="Proteomes" id="UP000245657"/>
    </source>
</evidence>
<dbReference type="PROSITE" id="PS00448">
    <property type="entry name" value="CLOS_CELLULOSOME_RPT"/>
    <property type="match status" value="1"/>
</dbReference>
<dbReference type="SUPFAM" id="SSF63446">
    <property type="entry name" value="Type I dockerin domain"/>
    <property type="match status" value="1"/>
</dbReference>
<dbReference type="GO" id="GO:0000272">
    <property type="term" value="P:polysaccharide catabolic process"/>
    <property type="evidence" value="ECO:0007669"/>
    <property type="project" value="InterPro"/>
</dbReference>
<dbReference type="AlphaFoldDB" id="A0A2V2NER9"/>
<protein>
    <recommendedName>
        <fullName evidence="3">Dockerin domain-containing protein</fullName>
    </recommendedName>
</protein>
<keyword evidence="2" id="KW-1185">Reference proteome</keyword>
<comment type="caution">
    <text evidence="1">The sequence shown here is derived from an EMBL/GenBank/DDBJ whole genome shotgun (WGS) entry which is preliminary data.</text>
</comment>
<gene>
    <name evidence="1" type="ORF">DK846_02740</name>
</gene>
<name>A0A2V2NER9_9EURY</name>